<comment type="subcellular location">
    <subcellularLocation>
        <location evidence="1">Cell membrane</location>
        <topology evidence="1">Multi-pass membrane protein</topology>
    </subcellularLocation>
</comment>
<evidence type="ECO:0000313" key="7">
    <source>
        <dbReference type="EMBL" id="MDH8679084.1"/>
    </source>
</evidence>
<organism evidence="7 8">
    <name type="scientific">Fusibacter bizertensis</name>
    <dbReference type="NCBI Taxonomy" id="1488331"/>
    <lineage>
        <taxon>Bacteria</taxon>
        <taxon>Bacillati</taxon>
        <taxon>Bacillota</taxon>
        <taxon>Clostridia</taxon>
        <taxon>Eubacteriales</taxon>
        <taxon>Eubacteriales Family XII. Incertae Sedis</taxon>
        <taxon>Fusibacter</taxon>
    </lineage>
</organism>
<feature type="transmembrane region" description="Helical" evidence="6">
    <location>
        <begin position="262"/>
        <end position="282"/>
    </location>
</feature>
<gene>
    <name evidence="7" type="ORF">QE109_13065</name>
</gene>
<evidence type="ECO:0000256" key="2">
    <source>
        <dbReference type="ARBA" id="ARBA00022475"/>
    </source>
</evidence>
<keyword evidence="5 6" id="KW-0472">Membrane</keyword>
<evidence type="ECO:0000256" key="4">
    <source>
        <dbReference type="ARBA" id="ARBA00022989"/>
    </source>
</evidence>
<dbReference type="RefSeq" id="WP_281094980.1">
    <property type="nucleotide sequence ID" value="NZ_JARYZI010000009.1"/>
</dbReference>
<evidence type="ECO:0000256" key="5">
    <source>
        <dbReference type="ARBA" id="ARBA00023136"/>
    </source>
</evidence>
<keyword evidence="4 6" id="KW-1133">Transmembrane helix</keyword>
<reference evidence="7 8" key="1">
    <citation type="submission" date="2023-04" db="EMBL/GenBank/DDBJ databases">
        <title>Fusibacter bizertensis strain WBS, isolated from littoral bottom sediments of the Arctic seas - biochemical and genomic analysis.</title>
        <authorList>
            <person name="Brioukhanov A.L."/>
        </authorList>
    </citation>
    <scope>NUCLEOTIDE SEQUENCE [LARGE SCALE GENOMIC DNA]</scope>
    <source>
        <strain evidence="7 8">WBS</strain>
    </source>
</reference>
<dbReference type="Pfam" id="PF03631">
    <property type="entry name" value="Virul_fac_BrkB"/>
    <property type="match status" value="1"/>
</dbReference>
<keyword evidence="2" id="KW-1003">Cell membrane</keyword>
<dbReference type="NCBIfam" id="TIGR00765">
    <property type="entry name" value="yihY_not_rbn"/>
    <property type="match status" value="1"/>
</dbReference>
<dbReference type="PANTHER" id="PTHR30213:SF0">
    <property type="entry name" value="UPF0761 MEMBRANE PROTEIN YIHY"/>
    <property type="match status" value="1"/>
</dbReference>
<keyword evidence="3 6" id="KW-0812">Transmembrane</keyword>
<evidence type="ECO:0000256" key="6">
    <source>
        <dbReference type="SAM" id="Phobius"/>
    </source>
</evidence>
<feature type="transmembrane region" description="Helical" evidence="6">
    <location>
        <begin position="146"/>
        <end position="174"/>
    </location>
</feature>
<name>A0ABT6NF74_9FIRM</name>
<protein>
    <submittedName>
        <fullName evidence="7">YihY/virulence factor BrkB family protein</fullName>
    </submittedName>
</protein>
<evidence type="ECO:0000313" key="8">
    <source>
        <dbReference type="Proteomes" id="UP001158045"/>
    </source>
</evidence>
<dbReference type="PANTHER" id="PTHR30213">
    <property type="entry name" value="INNER MEMBRANE PROTEIN YHJD"/>
    <property type="match status" value="1"/>
</dbReference>
<feature type="transmembrane region" description="Helical" evidence="6">
    <location>
        <begin position="54"/>
        <end position="74"/>
    </location>
</feature>
<dbReference type="Proteomes" id="UP001158045">
    <property type="component" value="Unassembled WGS sequence"/>
</dbReference>
<sequence length="301" mass="33685">MIKRRLKLISGKIDKVKIEMNRLSEKHKTLKFIKGIVKRIKDDHVGDISAQITYYLLLALFPFMIFLLNLLMYFDIDQTKMMDTISKIMPAESSSLVFNIVNEVIASSGVTLLSIGMITTLWSASKGANAIIKGLNKAYDVEEERSFFIVKGVGVLATLGIPIIIIASFLFLVLGEQIGTFISDNLGLTDYLGLWEMLRFLIPLSSMTLYFTFLFKLAPNRHIKFKQVIAGALFSTIGWITISALFSFYVSRFGNFSKVYGGIGSIIILLLWLNLSSTILIIGGEINAEIAKPCVDRRKSD</sequence>
<feature type="transmembrane region" description="Helical" evidence="6">
    <location>
        <begin position="227"/>
        <end position="250"/>
    </location>
</feature>
<dbReference type="PIRSF" id="PIRSF035875">
    <property type="entry name" value="RNase_BN"/>
    <property type="match status" value="1"/>
</dbReference>
<dbReference type="InterPro" id="IPR017039">
    <property type="entry name" value="Virul_fac_BrkB"/>
</dbReference>
<keyword evidence="8" id="KW-1185">Reference proteome</keyword>
<proteinExistence type="predicted"/>
<comment type="caution">
    <text evidence="7">The sequence shown here is derived from an EMBL/GenBank/DDBJ whole genome shotgun (WGS) entry which is preliminary data.</text>
</comment>
<dbReference type="EMBL" id="JARYZI010000009">
    <property type="protein sequence ID" value="MDH8679084.1"/>
    <property type="molecule type" value="Genomic_DNA"/>
</dbReference>
<accession>A0ABT6NF74</accession>
<feature type="transmembrane region" description="Helical" evidence="6">
    <location>
        <begin position="104"/>
        <end position="125"/>
    </location>
</feature>
<feature type="transmembrane region" description="Helical" evidence="6">
    <location>
        <begin position="194"/>
        <end position="215"/>
    </location>
</feature>
<evidence type="ECO:0000256" key="3">
    <source>
        <dbReference type="ARBA" id="ARBA00022692"/>
    </source>
</evidence>
<evidence type="ECO:0000256" key="1">
    <source>
        <dbReference type="ARBA" id="ARBA00004651"/>
    </source>
</evidence>